<organism evidence="2 3">
    <name type="scientific">Chelonia mydas</name>
    <name type="common">Green sea-turtle</name>
    <name type="synonym">Chelonia agassizi</name>
    <dbReference type="NCBI Taxonomy" id="8469"/>
    <lineage>
        <taxon>Eukaryota</taxon>
        <taxon>Metazoa</taxon>
        <taxon>Chordata</taxon>
        <taxon>Craniata</taxon>
        <taxon>Vertebrata</taxon>
        <taxon>Euteleostomi</taxon>
        <taxon>Archelosauria</taxon>
        <taxon>Testudinata</taxon>
        <taxon>Testudines</taxon>
        <taxon>Cryptodira</taxon>
        <taxon>Durocryptodira</taxon>
        <taxon>Americhelydia</taxon>
        <taxon>Chelonioidea</taxon>
        <taxon>Cheloniidae</taxon>
        <taxon>Chelonia</taxon>
    </lineage>
</organism>
<evidence type="ECO:0000313" key="3">
    <source>
        <dbReference type="Proteomes" id="UP000031443"/>
    </source>
</evidence>
<gene>
    <name evidence="2" type="ORF">UY3_16175</name>
</gene>
<keyword evidence="3" id="KW-1185">Reference proteome</keyword>
<feature type="compositionally biased region" description="Low complexity" evidence="1">
    <location>
        <begin position="45"/>
        <end position="57"/>
    </location>
</feature>
<feature type="compositionally biased region" description="Low complexity" evidence="1">
    <location>
        <begin position="1"/>
        <end position="11"/>
    </location>
</feature>
<protein>
    <submittedName>
        <fullName evidence="2">Uncharacterized protein</fullName>
    </submittedName>
</protein>
<proteinExistence type="predicted"/>
<feature type="region of interest" description="Disordered" evidence="1">
    <location>
        <begin position="1"/>
        <end position="62"/>
    </location>
</feature>
<dbReference type="Proteomes" id="UP000031443">
    <property type="component" value="Unassembled WGS sequence"/>
</dbReference>
<accession>M7AUW8</accession>
<evidence type="ECO:0000313" key="2">
    <source>
        <dbReference type="EMBL" id="EMP26775.1"/>
    </source>
</evidence>
<sequence length="129" mass="13669">METVASSLQAPAPLPPAPGLNTEVAGPEQRGTAQQEDPDDPLPPVAASSSSPDEAVAGFTPLSKVPQTDVSVISVRSTDPAQLCTIVMSTENATHLILQYLQSCMRSLMEYVDSLQASLLCTMERNNSR</sequence>
<evidence type="ECO:0000256" key="1">
    <source>
        <dbReference type="SAM" id="MobiDB-lite"/>
    </source>
</evidence>
<dbReference type="EMBL" id="KB576442">
    <property type="protein sequence ID" value="EMP26775.1"/>
    <property type="molecule type" value="Genomic_DNA"/>
</dbReference>
<dbReference type="AlphaFoldDB" id="M7AUW8"/>
<reference evidence="3" key="1">
    <citation type="journal article" date="2013" name="Nat. Genet.">
        <title>The draft genomes of soft-shell turtle and green sea turtle yield insights into the development and evolution of the turtle-specific body plan.</title>
        <authorList>
            <person name="Wang Z."/>
            <person name="Pascual-Anaya J."/>
            <person name="Zadissa A."/>
            <person name="Li W."/>
            <person name="Niimura Y."/>
            <person name="Huang Z."/>
            <person name="Li C."/>
            <person name="White S."/>
            <person name="Xiong Z."/>
            <person name="Fang D."/>
            <person name="Wang B."/>
            <person name="Ming Y."/>
            <person name="Chen Y."/>
            <person name="Zheng Y."/>
            <person name="Kuraku S."/>
            <person name="Pignatelli M."/>
            <person name="Herrero J."/>
            <person name="Beal K."/>
            <person name="Nozawa M."/>
            <person name="Li Q."/>
            <person name="Wang J."/>
            <person name="Zhang H."/>
            <person name="Yu L."/>
            <person name="Shigenobu S."/>
            <person name="Wang J."/>
            <person name="Liu J."/>
            <person name="Flicek P."/>
            <person name="Searle S."/>
            <person name="Wang J."/>
            <person name="Kuratani S."/>
            <person name="Yin Y."/>
            <person name="Aken B."/>
            <person name="Zhang G."/>
            <person name="Irie N."/>
        </authorList>
    </citation>
    <scope>NUCLEOTIDE SEQUENCE [LARGE SCALE GENOMIC DNA]</scope>
</reference>
<name>M7AUW8_CHEMY</name>